<dbReference type="SUPFAM" id="SSF54523">
    <property type="entry name" value="Pili subunits"/>
    <property type="match status" value="1"/>
</dbReference>
<dbReference type="PANTHER" id="PTHR30093:SF2">
    <property type="entry name" value="TYPE II SECRETION SYSTEM PROTEIN H"/>
    <property type="match status" value="1"/>
</dbReference>
<feature type="domain" description="DUF1559" evidence="2">
    <location>
        <begin position="40"/>
        <end position="352"/>
    </location>
</feature>
<keyword evidence="4" id="KW-1185">Reference proteome</keyword>
<proteinExistence type="predicted"/>
<name>A0A517ZRE4_9PLAN</name>
<dbReference type="NCBIfam" id="TIGR02532">
    <property type="entry name" value="IV_pilin_GFxxxE"/>
    <property type="match status" value="1"/>
</dbReference>
<evidence type="ECO:0000259" key="2">
    <source>
        <dbReference type="Pfam" id="PF07596"/>
    </source>
</evidence>
<dbReference type="NCBIfam" id="TIGR04294">
    <property type="entry name" value="pre_pil_HX9DG"/>
    <property type="match status" value="1"/>
</dbReference>
<keyword evidence="1" id="KW-0472">Membrane</keyword>
<evidence type="ECO:0000313" key="4">
    <source>
        <dbReference type="Proteomes" id="UP000319383"/>
    </source>
</evidence>
<dbReference type="Pfam" id="PF07596">
    <property type="entry name" value="SBP_bac_10"/>
    <property type="match status" value="1"/>
</dbReference>
<dbReference type="KEGG" id="sdyn:Mal52_35420"/>
<evidence type="ECO:0000313" key="3">
    <source>
        <dbReference type="EMBL" id="QDU45054.1"/>
    </source>
</evidence>
<keyword evidence="1" id="KW-1133">Transmembrane helix</keyword>
<protein>
    <submittedName>
        <fullName evidence="3">Type II secretion system protein G</fullName>
    </submittedName>
</protein>
<accession>A0A517ZRE4</accession>
<sequence length="401" mass="42865">MQKRTTSARSAAGKGFTLIELLVVIAIIAILVALIMPAVQHAREAARRTQCKNNLKQLGLALHEYHEAFNVFPYLQGGTVGGIINGGFYGDGNELQVNGFIQLLPYLDRTPLYRRIQGSSTPRPGGGFYPPWGGAPDDIAYTPWQARIPVFICPSNPTGTFTFNSGQRSYAMCMGDTVNNAGLVPSFVGSNATTPGPNQAFLTGVIGTRGLFGFISSTSFKDMSDGTSNTIAMSERGIYSAGSGRDVRGLTAKNYTTQVLNSPVLCLQSEIGGKKYDVDVDVEIDQHQGAMWHRGSPQSAGFNTILPPNSPSCMPNDVDNSWALVSAGSYHETSVNCLMGDGSVRGISEVINTGNLAARPGDPVIDRQLAEDFPLYTVGQSNYGVWGALGTTQGSEDINQY</sequence>
<dbReference type="InterPro" id="IPR011453">
    <property type="entry name" value="DUF1559"/>
</dbReference>
<dbReference type="RefSeq" id="WP_197533242.1">
    <property type="nucleotide sequence ID" value="NZ_CAXBED010000025.1"/>
</dbReference>
<dbReference type="AlphaFoldDB" id="A0A517ZRE4"/>
<feature type="transmembrane region" description="Helical" evidence="1">
    <location>
        <begin position="21"/>
        <end position="39"/>
    </location>
</feature>
<dbReference type="Pfam" id="PF07963">
    <property type="entry name" value="N_methyl"/>
    <property type="match status" value="1"/>
</dbReference>
<dbReference type="InterPro" id="IPR012902">
    <property type="entry name" value="N_methyl_site"/>
</dbReference>
<evidence type="ECO:0000256" key="1">
    <source>
        <dbReference type="SAM" id="Phobius"/>
    </source>
</evidence>
<dbReference type="PROSITE" id="PS00409">
    <property type="entry name" value="PROKAR_NTER_METHYL"/>
    <property type="match status" value="1"/>
</dbReference>
<keyword evidence="1" id="KW-0812">Transmembrane</keyword>
<dbReference type="Gene3D" id="3.30.700.10">
    <property type="entry name" value="Glycoprotein, Type 4 Pilin"/>
    <property type="match status" value="1"/>
</dbReference>
<gene>
    <name evidence="3" type="primary">xcpT_16</name>
    <name evidence="3" type="ORF">Mal52_35420</name>
</gene>
<organism evidence="3 4">
    <name type="scientific">Symmachiella dynata</name>
    <dbReference type="NCBI Taxonomy" id="2527995"/>
    <lineage>
        <taxon>Bacteria</taxon>
        <taxon>Pseudomonadati</taxon>
        <taxon>Planctomycetota</taxon>
        <taxon>Planctomycetia</taxon>
        <taxon>Planctomycetales</taxon>
        <taxon>Planctomycetaceae</taxon>
        <taxon>Symmachiella</taxon>
    </lineage>
</organism>
<dbReference type="EMBL" id="CP036276">
    <property type="protein sequence ID" value="QDU45054.1"/>
    <property type="molecule type" value="Genomic_DNA"/>
</dbReference>
<reference evidence="3 4" key="1">
    <citation type="submission" date="2019-02" db="EMBL/GenBank/DDBJ databases">
        <title>Deep-cultivation of Planctomycetes and their phenomic and genomic characterization uncovers novel biology.</title>
        <authorList>
            <person name="Wiegand S."/>
            <person name="Jogler M."/>
            <person name="Boedeker C."/>
            <person name="Pinto D."/>
            <person name="Vollmers J."/>
            <person name="Rivas-Marin E."/>
            <person name="Kohn T."/>
            <person name="Peeters S.H."/>
            <person name="Heuer A."/>
            <person name="Rast P."/>
            <person name="Oberbeckmann S."/>
            <person name="Bunk B."/>
            <person name="Jeske O."/>
            <person name="Meyerdierks A."/>
            <person name="Storesund J.E."/>
            <person name="Kallscheuer N."/>
            <person name="Luecker S."/>
            <person name="Lage O.M."/>
            <person name="Pohl T."/>
            <person name="Merkel B.J."/>
            <person name="Hornburger P."/>
            <person name="Mueller R.-W."/>
            <person name="Bruemmer F."/>
            <person name="Labrenz M."/>
            <person name="Spormann A.M."/>
            <person name="Op den Camp H."/>
            <person name="Overmann J."/>
            <person name="Amann R."/>
            <person name="Jetten M.S.M."/>
            <person name="Mascher T."/>
            <person name="Medema M.H."/>
            <person name="Devos D.P."/>
            <person name="Kaster A.-K."/>
            <person name="Ovreas L."/>
            <person name="Rohde M."/>
            <person name="Galperin M.Y."/>
            <person name="Jogler C."/>
        </authorList>
    </citation>
    <scope>NUCLEOTIDE SEQUENCE [LARGE SCALE GENOMIC DNA]</scope>
    <source>
        <strain evidence="3 4">Mal52</strain>
    </source>
</reference>
<dbReference type="Proteomes" id="UP000319383">
    <property type="component" value="Chromosome"/>
</dbReference>
<dbReference type="PANTHER" id="PTHR30093">
    <property type="entry name" value="GENERAL SECRETION PATHWAY PROTEIN G"/>
    <property type="match status" value="1"/>
</dbReference>
<dbReference type="InterPro" id="IPR027558">
    <property type="entry name" value="Pre_pil_HX9DG_C"/>
</dbReference>
<dbReference type="InterPro" id="IPR045584">
    <property type="entry name" value="Pilin-like"/>
</dbReference>